<protein>
    <recommendedName>
        <fullName evidence="1">F-box domain-containing protein</fullName>
    </recommendedName>
</protein>
<dbReference type="HOGENOM" id="CLU_1049671_0_0_1"/>
<comment type="caution">
    <text evidence="2">The sequence shown here is derived from an EMBL/GenBank/DDBJ whole genome shotgun (WGS) entry which is preliminary data.</text>
</comment>
<proteinExistence type="predicted"/>
<name>A0A0A2VAJ8_BEABA</name>
<dbReference type="STRING" id="1245745.A0A0A2VAJ8"/>
<dbReference type="PROSITE" id="PS50181">
    <property type="entry name" value="FBOX"/>
    <property type="match status" value="1"/>
</dbReference>
<evidence type="ECO:0000313" key="3">
    <source>
        <dbReference type="Proteomes" id="UP000030106"/>
    </source>
</evidence>
<feature type="domain" description="F-box" evidence="1">
    <location>
        <begin position="33"/>
        <end position="79"/>
    </location>
</feature>
<dbReference type="InterPro" id="IPR001810">
    <property type="entry name" value="F-box_dom"/>
</dbReference>
<sequence>MESDLPPPPYDSSLLENKGADILVQNAYRNQIWSPLLRLPHKTLIALMKSIDLDSLLRLRHTSRIFMYLFSSEAAFEKYHLTPEEDRDRFEDTARIWIPPSSCFKKQAASPFEGMCPRCARKRKGDIFGKALLKSMPKQYCSRCRSKHKIMHFSDDQRALPKNSGRICIGHEGHFVLCNYVSMTWHQVKSSEHSRALPVLRCAIHEHSHASLRCGIEACVKTENPGFTVRRHDKYGLYMEVLHSRHILVTRLPSGKICAESSKGT</sequence>
<evidence type="ECO:0000259" key="1">
    <source>
        <dbReference type="PROSITE" id="PS50181"/>
    </source>
</evidence>
<evidence type="ECO:0000313" key="2">
    <source>
        <dbReference type="EMBL" id="KGQ04533.1"/>
    </source>
</evidence>
<reference evidence="2 3" key="1">
    <citation type="submission" date="2012-10" db="EMBL/GenBank/DDBJ databases">
        <title>Genome sequencing and analysis of entomopathogenic fungi Beauveria bassiana D1-5.</title>
        <authorList>
            <person name="Li Q."/>
            <person name="Wang L."/>
            <person name="Zhang Z."/>
            <person name="Wang Q."/>
            <person name="Ren J."/>
            <person name="Wang M."/>
            <person name="Xu W."/>
            <person name="Wang J."/>
            <person name="Lu Y."/>
            <person name="Du Q."/>
            <person name="Sun Z."/>
        </authorList>
    </citation>
    <scope>NUCLEOTIDE SEQUENCE [LARGE SCALE GENOMIC DNA]</scope>
    <source>
        <strain evidence="2 3">D1-5</strain>
    </source>
</reference>
<dbReference type="AlphaFoldDB" id="A0A0A2VAJ8"/>
<dbReference type="Proteomes" id="UP000030106">
    <property type="component" value="Unassembled WGS sequence"/>
</dbReference>
<dbReference type="EMBL" id="ANFO01001056">
    <property type="protein sequence ID" value="KGQ04533.1"/>
    <property type="molecule type" value="Genomic_DNA"/>
</dbReference>
<organism evidence="2 3">
    <name type="scientific">Beauveria bassiana D1-5</name>
    <dbReference type="NCBI Taxonomy" id="1245745"/>
    <lineage>
        <taxon>Eukaryota</taxon>
        <taxon>Fungi</taxon>
        <taxon>Dikarya</taxon>
        <taxon>Ascomycota</taxon>
        <taxon>Pezizomycotina</taxon>
        <taxon>Sordariomycetes</taxon>
        <taxon>Hypocreomycetidae</taxon>
        <taxon>Hypocreales</taxon>
        <taxon>Cordycipitaceae</taxon>
        <taxon>Beauveria</taxon>
    </lineage>
</organism>
<dbReference type="OrthoDB" id="3692147at2759"/>
<accession>A0A0A2VAJ8</accession>
<gene>
    <name evidence="2" type="ORF">BBAD15_g10239</name>
</gene>